<organism evidence="1 2">
    <name type="scientific">Hyalomma asiaticum</name>
    <name type="common">Tick</name>
    <dbReference type="NCBI Taxonomy" id="266040"/>
    <lineage>
        <taxon>Eukaryota</taxon>
        <taxon>Metazoa</taxon>
        <taxon>Ecdysozoa</taxon>
        <taxon>Arthropoda</taxon>
        <taxon>Chelicerata</taxon>
        <taxon>Arachnida</taxon>
        <taxon>Acari</taxon>
        <taxon>Parasitiformes</taxon>
        <taxon>Ixodida</taxon>
        <taxon>Ixodoidea</taxon>
        <taxon>Ixodidae</taxon>
        <taxon>Hyalomminae</taxon>
        <taxon>Hyalomma</taxon>
    </lineage>
</organism>
<accession>A0ACB7RHE0</accession>
<evidence type="ECO:0000313" key="2">
    <source>
        <dbReference type="Proteomes" id="UP000821845"/>
    </source>
</evidence>
<reference evidence="1" key="1">
    <citation type="submission" date="2020-05" db="EMBL/GenBank/DDBJ databases">
        <title>Large-scale comparative analyses of tick genomes elucidate their genetic diversity and vector capacities.</title>
        <authorList>
            <person name="Jia N."/>
            <person name="Wang J."/>
            <person name="Shi W."/>
            <person name="Du L."/>
            <person name="Sun Y."/>
            <person name="Zhan W."/>
            <person name="Jiang J."/>
            <person name="Wang Q."/>
            <person name="Zhang B."/>
            <person name="Ji P."/>
            <person name="Sakyi L.B."/>
            <person name="Cui X."/>
            <person name="Yuan T."/>
            <person name="Jiang B."/>
            <person name="Yang W."/>
            <person name="Lam T.T.-Y."/>
            <person name="Chang Q."/>
            <person name="Ding S."/>
            <person name="Wang X."/>
            <person name="Zhu J."/>
            <person name="Ruan X."/>
            <person name="Zhao L."/>
            <person name="Wei J."/>
            <person name="Que T."/>
            <person name="Du C."/>
            <person name="Cheng J."/>
            <person name="Dai P."/>
            <person name="Han X."/>
            <person name="Huang E."/>
            <person name="Gao Y."/>
            <person name="Liu J."/>
            <person name="Shao H."/>
            <person name="Ye R."/>
            <person name="Li L."/>
            <person name="Wei W."/>
            <person name="Wang X."/>
            <person name="Wang C."/>
            <person name="Yang T."/>
            <person name="Huo Q."/>
            <person name="Li W."/>
            <person name="Guo W."/>
            <person name="Chen H."/>
            <person name="Zhou L."/>
            <person name="Ni X."/>
            <person name="Tian J."/>
            <person name="Zhou Y."/>
            <person name="Sheng Y."/>
            <person name="Liu T."/>
            <person name="Pan Y."/>
            <person name="Xia L."/>
            <person name="Li J."/>
            <person name="Zhao F."/>
            <person name="Cao W."/>
        </authorList>
    </citation>
    <scope>NUCLEOTIDE SEQUENCE</scope>
    <source>
        <strain evidence="1">Hyas-2018</strain>
    </source>
</reference>
<keyword evidence="2" id="KW-1185">Reference proteome</keyword>
<evidence type="ECO:0000313" key="1">
    <source>
        <dbReference type="EMBL" id="KAH6921623.1"/>
    </source>
</evidence>
<name>A0ACB7RHE0_HYAAI</name>
<comment type="caution">
    <text evidence="1">The sequence shown here is derived from an EMBL/GenBank/DDBJ whole genome shotgun (WGS) entry which is preliminary data.</text>
</comment>
<proteinExistence type="predicted"/>
<dbReference type="EMBL" id="CM023489">
    <property type="protein sequence ID" value="KAH6921623.1"/>
    <property type="molecule type" value="Genomic_DNA"/>
</dbReference>
<protein>
    <submittedName>
        <fullName evidence="1">Uncharacterized protein</fullName>
    </submittedName>
</protein>
<gene>
    <name evidence="1" type="ORF">HPB50_003613</name>
</gene>
<sequence>MNGDHYEKWFSQKLLPLLPPGSVIVMDNAPYHSVKQEKVPRMSSLKKDIQAWLSERRCSVEQRHGEGGARVDNVHASGDRYRVDCIAEASGHLVVRLPHYPCQLNPIELAWSEGLRSSGKQNV</sequence>
<dbReference type="Proteomes" id="UP000821845">
    <property type="component" value="Chromosome 9"/>
</dbReference>